<evidence type="ECO:0000256" key="1">
    <source>
        <dbReference type="SAM" id="MobiDB-lite"/>
    </source>
</evidence>
<dbReference type="SUPFAM" id="SSF56059">
    <property type="entry name" value="Glutathione synthetase ATP-binding domain-like"/>
    <property type="match status" value="1"/>
</dbReference>
<dbReference type="CDD" id="cd04301">
    <property type="entry name" value="NAT_SF"/>
    <property type="match status" value="1"/>
</dbReference>
<dbReference type="InterPro" id="IPR036291">
    <property type="entry name" value="NAD(P)-bd_dom_sf"/>
</dbReference>
<dbReference type="Gene3D" id="3.40.630.30">
    <property type="match status" value="1"/>
</dbReference>
<dbReference type="Pfam" id="PF13607">
    <property type="entry name" value="Succ_CoA_lig"/>
    <property type="match status" value="1"/>
</dbReference>
<evidence type="ECO:0000259" key="2">
    <source>
        <dbReference type="PROSITE" id="PS51186"/>
    </source>
</evidence>
<dbReference type="InterPro" id="IPR000182">
    <property type="entry name" value="GNAT_dom"/>
</dbReference>
<dbReference type="InterPro" id="IPR013815">
    <property type="entry name" value="ATP_grasp_subdomain_1"/>
</dbReference>
<dbReference type="SUPFAM" id="SSF55729">
    <property type="entry name" value="Acyl-CoA N-acyltransferases (Nat)"/>
    <property type="match status" value="1"/>
</dbReference>
<feature type="region of interest" description="Disordered" evidence="1">
    <location>
        <begin position="641"/>
        <end position="679"/>
    </location>
</feature>
<dbReference type="Gene3D" id="3.40.50.720">
    <property type="entry name" value="NAD(P)-binding Rossmann-like Domain"/>
    <property type="match status" value="1"/>
</dbReference>
<feature type="domain" description="N-acetyltransferase" evidence="2">
    <location>
        <begin position="23"/>
        <end position="174"/>
    </location>
</feature>
<dbReference type="InterPro" id="IPR016181">
    <property type="entry name" value="Acyl_CoA_acyltransferase"/>
</dbReference>
<dbReference type="Pfam" id="PF13549">
    <property type="entry name" value="ATP-grasp_5"/>
    <property type="match status" value="1"/>
</dbReference>
<dbReference type="EMBL" id="PRKW01000002">
    <property type="protein sequence ID" value="PPB50184.1"/>
    <property type="molecule type" value="Genomic_DNA"/>
</dbReference>
<dbReference type="AlphaFoldDB" id="A0A2S5J055"/>
<dbReference type="Pfam" id="PF13380">
    <property type="entry name" value="CoA_binding_2"/>
    <property type="match status" value="1"/>
</dbReference>
<sequence length="963" mass="101279">MVADGQYPEYWEADVVLRDGGTAHLRPISPSDADAVQAFHVRQSQNSIYLRFFTYKARLSAKELRRFTEVDHRDRVAFVITRGGDIIGIGRYDRLDDPLEAEVAFNVSDHHQGRGVGSILLEHLAAAARENGISRFSAEVLPENRKMITVFAEAGYEVERHFDDGVVMLSFDIDPTRRSQAVMESREHRAEARSMAELLTPSSVAVIGASREWGTVGYALLEHLVDGGFTGRVYAVNPEAFELNGMISHASLAEIPEPVDLAVIAVPQDQVESVVDACGDAGVKGLLVVTAGYADDDGDGLARQRALVHKARAQGMRVVGPASLGLVNTDPAIRLNASMAPGLPKRGALSLFSQSAGLGVLLYASAHRRGLGVSSVISAGNRADVSGNDAMQFWEDDPTTRAVGLYFESIGNPRKFSRIARRLARTKPVIVAKSDVTGLQLPPGHAVRTSQAPPGALDSMLRQSGVMRVETTEQLMDIAQIVASQPLPQGPGVAVFSNSSALGKVVADGVVSQGMTVARLDAGLQLDTGQSVALPALAAAVADALRDDAVHTVIVTTLPARGLTAEAVAACLQRCAEEAGKPVIASFTGILDARVQLDGLVALPPSDAAPSAPDAPVGTATGTAAAPTVATAPAAPAVATAPAAPTAARSDGKASGTGTGTATGQPAAETDRSLPLQRGLPCFPSPGAALAALGAVVRYAHWRSRDHGEFVDPDGVDADAAARLLAGVRARVADVELTRLTAEESAALMDCYGLRLQPPARFSTADEAIEEAGRLGWPVALKTMDENLRHRLDLGGVRLNIGDAQSLRRNITLMEKVLAPFGSFGMEVQSMAPSGQACSLRAIEDPLMGPVISFGLAGDAVNLLDDWAHAVPPLSTGDIADLVRAPRASRKLFGYQGLPPADVAALEDLVARVALLKDNHPEIARLEFNPVLVASSGLTVLSAAIDVGNPQRRTDSARRAMRD</sequence>
<dbReference type="Proteomes" id="UP000239297">
    <property type="component" value="Unassembled WGS sequence"/>
</dbReference>
<evidence type="ECO:0000313" key="4">
    <source>
        <dbReference type="Proteomes" id="UP000239297"/>
    </source>
</evidence>
<dbReference type="GO" id="GO:0016747">
    <property type="term" value="F:acyltransferase activity, transferring groups other than amino-acyl groups"/>
    <property type="evidence" value="ECO:0007669"/>
    <property type="project" value="InterPro"/>
</dbReference>
<protein>
    <submittedName>
        <fullName evidence="3">GNAT family N-acetyltransferase</fullName>
    </submittedName>
</protein>
<dbReference type="InterPro" id="IPR032875">
    <property type="entry name" value="Succ_CoA_lig_flav_dom"/>
</dbReference>
<keyword evidence="3" id="KW-0808">Transferase</keyword>
<dbReference type="SMART" id="SM00881">
    <property type="entry name" value="CoA_binding"/>
    <property type="match status" value="1"/>
</dbReference>
<gene>
    <name evidence="3" type="ORF">C4K88_05865</name>
</gene>
<proteinExistence type="predicted"/>
<name>A0A2S5J055_9MICC</name>
<dbReference type="InterPro" id="IPR003781">
    <property type="entry name" value="CoA-bd"/>
</dbReference>
<reference evidence="3 4" key="1">
    <citation type="journal article" date="2014" name="Int. J. Syst. Evol. Microbiol.">
        <title>Arthrobacter pityocampae sp. nov., isolated from Thaumetopoea pityocampa (Lep., Thaumetopoeidae).</title>
        <authorList>
            <person name="Ince I.A."/>
            <person name="Demirbag Z."/>
            <person name="Kati H."/>
        </authorList>
    </citation>
    <scope>NUCLEOTIDE SEQUENCE [LARGE SCALE GENOMIC DNA]</scope>
    <source>
        <strain evidence="3 4">Tp2</strain>
    </source>
</reference>
<dbReference type="GO" id="GO:0005524">
    <property type="term" value="F:ATP binding"/>
    <property type="evidence" value="ECO:0007669"/>
    <property type="project" value="InterPro"/>
</dbReference>
<dbReference type="OrthoDB" id="190266at2"/>
<comment type="caution">
    <text evidence="3">The sequence shown here is derived from an EMBL/GenBank/DDBJ whole genome shotgun (WGS) entry which is preliminary data.</text>
</comment>
<dbReference type="RefSeq" id="WP_104120674.1">
    <property type="nucleotide sequence ID" value="NZ_PRKW01000002.1"/>
</dbReference>
<dbReference type="Pfam" id="PF00583">
    <property type="entry name" value="Acetyltransf_1"/>
    <property type="match status" value="1"/>
</dbReference>
<accession>A0A2S5J055</accession>
<dbReference type="SUPFAM" id="SSF52210">
    <property type="entry name" value="Succinyl-CoA synthetase domains"/>
    <property type="match status" value="2"/>
</dbReference>
<feature type="compositionally biased region" description="Low complexity" evidence="1">
    <location>
        <begin position="641"/>
        <end position="654"/>
    </location>
</feature>
<organism evidence="3 4">
    <name type="scientific">Arthrobacter pityocampae</name>
    <dbReference type="NCBI Taxonomy" id="547334"/>
    <lineage>
        <taxon>Bacteria</taxon>
        <taxon>Bacillati</taxon>
        <taxon>Actinomycetota</taxon>
        <taxon>Actinomycetes</taxon>
        <taxon>Micrococcales</taxon>
        <taxon>Micrococcaceae</taxon>
        <taxon>Arthrobacter</taxon>
    </lineage>
</organism>
<dbReference type="PANTHER" id="PTHR42793:SF1">
    <property type="entry name" value="PEPTIDYL-LYSINE N-ACETYLTRANSFERASE PATZ"/>
    <property type="match status" value="1"/>
</dbReference>
<dbReference type="Gene3D" id="3.40.50.261">
    <property type="entry name" value="Succinyl-CoA synthetase domains"/>
    <property type="match status" value="2"/>
</dbReference>
<dbReference type="Gene3D" id="3.30.1490.20">
    <property type="entry name" value="ATP-grasp fold, A domain"/>
    <property type="match status" value="1"/>
</dbReference>
<dbReference type="PANTHER" id="PTHR42793">
    <property type="entry name" value="COA BINDING DOMAIN CONTAINING PROTEIN"/>
    <property type="match status" value="1"/>
</dbReference>
<dbReference type="InterPro" id="IPR016102">
    <property type="entry name" value="Succinyl-CoA_synth-like"/>
</dbReference>
<dbReference type="SUPFAM" id="SSF51735">
    <property type="entry name" value="NAD(P)-binding Rossmann-fold domains"/>
    <property type="match status" value="1"/>
</dbReference>
<evidence type="ECO:0000313" key="3">
    <source>
        <dbReference type="EMBL" id="PPB50184.1"/>
    </source>
</evidence>
<dbReference type="PROSITE" id="PS51186">
    <property type="entry name" value="GNAT"/>
    <property type="match status" value="1"/>
</dbReference>
<keyword evidence="4" id="KW-1185">Reference proteome</keyword>
<dbReference type="Gene3D" id="3.30.470.20">
    <property type="entry name" value="ATP-grasp fold, B domain"/>
    <property type="match status" value="1"/>
</dbReference>